<proteinExistence type="predicted"/>
<dbReference type="Proteomes" id="UP001060215">
    <property type="component" value="Chromosome 2"/>
</dbReference>
<organism evidence="1 2">
    <name type="scientific">Camellia lanceoleosa</name>
    <dbReference type="NCBI Taxonomy" id="1840588"/>
    <lineage>
        <taxon>Eukaryota</taxon>
        <taxon>Viridiplantae</taxon>
        <taxon>Streptophyta</taxon>
        <taxon>Embryophyta</taxon>
        <taxon>Tracheophyta</taxon>
        <taxon>Spermatophyta</taxon>
        <taxon>Magnoliopsida</taxon>
        <taxon>eudicotyledons</taxon>
        <taxon>Gunneridae</taxon>
        <taxon>Pentapetalae</taxon>
        <taxon>asterids</taxon>
        <taxon>Ericales</taxon>
        <taxon>Theaceae</taxon>
        <taxon>Camellia</taxon>
    </lineage>
</organism>
<dbReference type="EMBL" id="CM045759">
    <property type="protein sequence ID" value="KAI8016854.1"/>
    <property type="molecule type" value="Genomic_DNA"/>
</dbReference>
<keyword evidence="2" id="KW-1185">Reference proteome</keyword>
<protein>
    <submittedName>
        <fullName evidence="1">Uncharacterized protein</fullName>
    </submittedName>
</protein>
<accession>A0ACC0HVT2</accession>
<evidence type="ECO:0000313" key="2">
    <source>
        <dbReference type="Proteomes" id="UP001060215"/>
    </source>
</evidence>
<reference evidence="1 2" key="1">
    <citation type="journal article" date="2022" name="Plant J.">
        <title>Chromosome-level genome of Camellia lanceoleosa provides a valuable resource for understanding genome evolution and self-incompatibility.</title>
        <authorList>
            <person name="Gong W."/>
            <person name="Xiao S."/>
            <person name="Wang L."/>
            <person name="Liao Z."/>
            <person name="Chang Y."/>
            <person name="Mo W."/>
            <person name="Hu G."/>
            <person name="Li W."/>
            <person name="Zhao G."/>
            <person name="Zhu H."/>
            <person name="Hu X."/>
            <person name="Ji K."/>
            <person name="Xiang X."/>
            <person name="Song Q."/>
            <person name="Yuan D."/>
            <person name="Jin S."/>
            <person name="Zhang L."/>
        </authorList>
    </citation>
    <scope>NUCLEOTIDE SEQUENCE [LARGE SCALE GENOMIC DNA]</scope>
    <source>
        <strain evidence="1">SQ_2022a</strain>
    </source>
</reference>
<evidence type="ECO:0000313" key="1">
    <source>
        <dbReference type="EMBL" id="KAI8016854.1"/>
    </source>
</evidence>
<gene>
    <name evidence="1" type="ORF">LOK49_LG04G03861</name>
</gene>
<name>A0ACC0HVT2_9ERIC</name>
<comment type="caution">
    <text evidence="1">The sequence shown here is derived from an EMBL/GenBank/DDBJ whole genome shotgun (WGS) entry which is preliminary data.</text>
</comment>
<sequence>MDREKQTLEVQEHVKQTSALILLFEPEIEAIHLIAFVWLIEQIRLTIESNWESNPTKPFHSVQMASMRSMENDHRRIHSIIRDLESDPPNFPSMNLLKLLFWNCRGAGNKNFKGNITDILRTYKPKILILMETKVPYSKMGNFFNRLGFTASTIVDPVGRVGGLWIIWDTSHVNAEPPM</sequence>